<keyword evidence="6" id="KW-0547">Nucleotide-binding</keyword>
<dbReference type="InterPro" id="IPR011009">
    <property type="entry name" value="Kinase-like_dom_sf"/>
</dbReference>
<evidence type="ECO:0000256" key="5">
    <source>
        <dbReference type="ARBA" id="ARBA00023136"/>
    </source>
</evidence>
<evidence type="ECO:0000256" key="4">
    <source>
        <dbReference type="ARBA" id="ARBA00022989"/>
    </source>
</evidence>
<dbReference type="FunFam" id="3.30.200.20:FF:000390">
    <property type="entry name" value="probable LRR receptor-like serine/threonine-protein kinase RKF3"/>
    <property type="match status" value="1"/>
</dbReference>
<dbReference type="SMART" id="SM00219">
    <property type="entry name" value="TyrKc"/>
    <property type="match status" value="1"/>
</dbReference>
<evidence type="ECO:0000313" key="9">
    <source>
        <dbReference type="EMBL" id="KAK6937460.1"/>
    </source>
</evidence>
<dbReference type="InterPro" id="IPR017441">
    <property type="entry name" value="Protein_kinase_ATP_BS"/>
</dbReference>
<dbReference type="PROSITE" id="PS50011">
    <property type="entry name" value="PROTEIN_KINASE_DOM"/>
    <property type="match status" value="1"/>
</dbReference>
<dbReference type="Pfam" id="PF07714">
    <property type="entry name" value="PK_Tyr_Ser-Thr"/>
    <property type="match status" value="1"/>
</dbReference>
<comment type="caution">
    <text evidence="9">The sequence shown here is derived from an EMBL/GenBank/DDBJ whole genome shotgun (WGS) entry which is preliminary data.</text>
</comment>
<dbReference type="GO" id="GO:0005524">
    <property type="term" value="F:ATP binding"/>
    <property type="evidence" value="ECO:0007669"/>
    <property type="project" value="UniProtKB-UniRule"/>
</dbReference>
<dbReference type="SUPFAM" id="SSF56112">
    <property type="entry name" value="Protein kinase-like (PK-like)"/>
    <property type="match status" value="1"/>
</dbReference>
<dbReference type="GO" id="GO:0016020">
    <property type="term" value="C:membrane"/>
    <property type="evidence" value="ECO:0007669"/>
    <property type="project" value="UniProtKB-SubCell"/>
</dbReference>
<keyword evidence="5 7" id="KW-0472">Membrane</keyword>
<dbReference type="PROSITE" id="PS00107">
    <property type="entry name" value="PROTEIN_KINASE_ATP"/>
    <property type="match status" value="1"/>
</dbReference>
<gene>
    <name evidence="9" type="ORF">RJ641_030968</name>
</gene>
<dbReference type="EMBL" id="JBAMMX010000006">
    <property type="protein sequence ID" value="KAK6937460.1"/>
    <property type="molecule type" value="Genomic_DNA"/>
</dbReference>
<feature type="transmembrane region" description="Helical" evidence="7">
    <location>
        <begin position="104"/>
        <end position="128"/>
    </location>
</feature>
<dbReference type="InterPro" id="IPR043891">
    <property type="entry name" value="SPARK"/>
</dbReference>
<dbReference type="AlphaFoldDB" id="A0AAN8VNT3"/>
<evidence type="ECO:0000256" key="2">
    <source>
        <dbReference type="ARBA" id="ARBA00022692"/>
    </source>
</evidence>
<organism evidence="9 10">
    <name type="scientific">Dillenia turbinata</name>
    <dbReference type="NCBI Taxonomy" id="194707"/>
    <lineage>
        <taxon>Eukaryota</taxon>
        <taxon>Viridiplantae</taxon>
        <taxon>Streptophyta</taxon>
        <taxon>Embryophyta</taxon>
        <taxon>Tracheophyta</taxon>
        <taxon>Spermatophyta</taxon>
        <taxon>Magnoliopsida</taxon>
        <taxon>eudicotyledons</taxon>
        <taxon>Gunneridae</taxon>
        <taxon>Pentapetalae</taxon>
        <taxon>Dilleniales</taxon>
        <taxon>Dilleniaceae</taxon>
        <taxon>Dillenia</taxon>
    </lineage>
</organism>
<comment type="subcellular location">
    <subcellularLocation>
        <location evidence="1">Membrane</location>
        <topology evidence="1">Single-pass membrane protein</topology>
    </subcellularLocation>
</comment>
<protein>
    <submittedName>
        <fullName evidence="9">Protein kinase domain</fullName>
    </submittedName>
</protein>
<feature type="domain" description="Protein kinase" evidence="8">
    <location>
        <begin position="172"/>
        <end position="358"/>
    </location>
</feature>
<evidence type="ECO:0000256" key="3">
    <source>
        <dbReference type="ARBA" id="ARBA00022729"/>
    </source>
</evidence>
<keyword evidence="6" id="KW-0067">ATP-binding</keyword>
<keyword evidence="3" id="KW-0732">Signal</keyword>
<dbReference type="Proteomes" id="UP001370490">
    <property type="component" value="Unassembled WGS sequence"/>
</dbReference>
<dbReference type="InterPro" id="IPR001245">
    <property type="entry name" value="Ser-Thr/Tyr_kinase_cat_dom"/>
</dbReference>
<keyword evidence="4 7" id="KW-1133">Transmembrane helix</keyword>
<proteinExistence type="predicted"/>
<evidence type="ECO:0000259" key="8">
    <source>
        <dbReference type="PROSITE" id="PS50011"/>
    </source>
</evidence>
<feature type="binding site" evidence="6">
    <location>
        <position position="200"/>
    </location>
    <ligand>
        <name>ATP</name>
        <dbReference type="ChEBI" id="CHEBI:30616"/>
    </ligand>
</feature>
<evidence type="ECO:0000256" key="7">
    <source>
        <dbReference type="SAM" id="Phobius"/>
    </source>
</evidence>
<dbReference type="InterPro" id="IPR000719">
    <property type="entry name" value="Prot_kinase_dom"/>
</dbReference>
<dbReference type="Pfam" id="PF19160">
    <property type="entry name" value="SPARK"/>
    <property type="match status" value="1"/>
</dbReference>
<dbReference type="GO" id="GO:0004713">
    <property type="term" value="F:protein tyrosine kinase activity"/>
    <property type="evidence" value="ECO:0007669"/>
    <property type="project" value="InterPro"/>
</dbReference>
<sequence length="358" mass="39673">MNITTKSQFETLIPNSTLKDVVSNCNQSLENNSPCASCTLSLSSLQAQYLTGPSIGNVSDCTAYPSIYAAAFANSYGPTDLGTAYCLFQLDFYPKHKKRNVPKIVISVVVVCFVIGVLIMASGYWFFWTPRKRKRRNRIRLERIETGLDLQLESTTLVRYTFDDIKKATRNFSRENIIGRGGYGNVYKGVLPDGSEVAFKRFKNCSAARDANFTNEVEVIASVRHVNLVTLIGYCTATTPFEGHQRIIVCDLIKNGRALDVIEDGMPEMGPPELMEKFVLLAVLCSHPVLHARPPMDQIVKILETDLPVPLIPERPISIVADIEDIERSASSSGSGNLSTPAGYQTFTVQMDRHSNCT</sequence>
<dbReference type="Gene3D" id="3.30.200.20">
    <property type="entry name" value="Phosphorylase Kinase, domain 1"/>
    <property type="match status" value="1"/>
</dbReference>
<keyword evidence="2 7" id="KW-0812">Transmembrane</keyword>
<dbReference type="PANTHER" id="PTHR47974">
    <property type="entry name" value="OS07G0415500 PROTEIN"/>
    <property type="match status" value="1"/>
</dbReference>
<keyword evidence="9" id="KW-0808">Transferase</keyword>
<keyword evidence="9" id="KW-0418">Kinase</keyword>
<evidence type="ECO:0000313" key="10">
    <source>
        <dbReference type="Proteomes" id="UP001370490"/>
    </source>
</evidence>
<evidence type="ECO:0000256" key="1">
    <source>
        <dbReference type="ARBA" id="ARBA00004167"/>
    </source>
</evidence>
<accession>A0AAN8VNT3</accession>
<reference evidence="9 10" key="1">
    <citation type="submission" date="2023-12" db="EMBL/GenBank/DDBJ databases">
        <title>A high-quality genome assembly for Dillenia turbinata (Dilleniales).</title>
        <authorList>
            <person name="Chanderbali A."/>
        </authorList>
    </citation>
    <scope>NUCLEOTIDE SEQUENCE [LARGE SCALE GENOMIC DNA]</scope>
    <source>
        <strain evidence="9">LSX21</strain>
        <tissue evidence="9">Leaf</tissue>
    </source>
</reference>
<dbReference type="PANTHER" id="PTHR47974:SF9">
    <property type="entry name" value="RECEPTOR-LIKE SERINE_THREONINE-PROTEIN KINASE"/>
    <property type="match status" value="1"/>
</dbReference>
<evidence type="ECO:0000256" key="6">
    <source>
        <dbReference type="PROSITE-ProRule" id="PRU10141"/>
    </source>
</evidence>
<keyword evidence="10" id="KW-1185">Reference proteome</keyword>
<name>A0AAN8VNT3_9MAGN</name>
<dbReference type="InterPro" id="IPR020635">
    <property type="entry name" value="Tyr_kinase_cat_dom"/>
</dbReference>